<feature type="binding site" evidence="14">
    <location>
        <position position="328"/>
    </location>
    <ligand>
        <name>S-adenosyl-L-methionine</name>
        <dbReference type="ChEBI" id="CHEBI:59789"/>
    </ligand>
</feature>
<feature type="active site" description="Nucleophile" evidence="14">
    <location>
        <position position="381"/>
    </location>
</feature>
<dbReference type="Gene3D" id="1.10.940.10">
    <property type="entry name" value="NusB-like"/>
    <property type="match status" value="1"/>
</dbReference>
<dbReference type="PROSITE" id="PS51686">
    <property type="entry name" value="SAM_MT_RSMB_NOP"/>
    <property type="match status" value="1"/>
</dbReference>
<evidence type="ECO:0000256" key="1">
    <source>
        <dbReference type="ARBA" id="ARBA00002724"/>
    </source>
</evidence>
<evidence type="ECO:0000256" key="13">
    <source>
        <dbReference type="ARBA" id="ARBA00047283"/>
    </source>
</evidence>
<dbReference type="PRINTS" id="PR02008">
    <property type="entry name" value="RCMTFAMILY"/>
</dbReference>
<dbReference type="FunFam" id="3.40.50.150:FF:000022">
    <property type="entry name" value="Ribosomal RNA small subunit methyltransferase B"/>
    <property type="match status" value="1"/>
</dbReference>
<evidence type="ECO:0000256" key="12">
    <source>
        <dbReference type="ARBA" id="ARBA00031088"/>
    </source>
</evidence>
<dbReference type="InterPro" id="IPR054728">
    <property type="entry name" value="RsmB-like_ferredoxin"/>
</dbReference>
<evidence type="ECO:0000256" key="9">
    <source>
        <dbReference type="ARBA" id="ARBA00022691"/>
    </source>
</evidence>
<feature type="binding site" evidence="14">
    <location>
        <position position="282"/>
    </location>
    <ligand>
        <name>S-adenosyl-L-methionine</name>
        <dbReference type="ChEBI" id="CHEBI:59789"/>
    </ligand>
</feature>
<organism evidence="16 17">
    <name type="scientific">Pelagirhabdus alkalitolerans</name>
    <dbReference type="NCBI Taxonomy" id="1612202"/>
    <lineage>
        <taxon>Bacteria</taxon>
        <taxon>Bacillati</taxon>
        <taxon>Bacillota</taxon>
        <taxon>Bacilli</taxon>
        <taxon>Bacillales</taxon>
        <taxon>Bacillaceae</taxon>
        <taxon>Pelagirhabdus</taxon>
    </lineage>
</organism>
<dbReference type="OrthoDB" id="9810297at2"/>
<dbReference type="GO" id="GO:0003723">
    <property type="term" value="F:RNA binding"/>
    <property type="evidence" value="ECO:0007669"/>
    <property type="project" value="UniProtKB-UniRule"/>
</dbReference>
<dbReference type="CDD" id="cd02440">
    <property type="entry name" value="AdoMet_MTases"/>
    <property type="match status" value="1"/>
</dbReference>
<evidence type="ECO:0000256" key="8">
    <source>
        <dbReference type="ARBA" id="ARBA00022679"/>
    </source>
</evidence>
<dbReference type="Pfam" id="PF01029">
    <property type="entry name" value="NusB"/>
    <property type="match status" value="1"/>
</dbReference>
<evidence type="ECO:0000256" key="4">
    <source>
        <dbReference type="ARBA" id="ARBA00012140"/>
    </source>
</evidence>
<name>A0A1G6H1R2_9BACI</name>
<comment type="similarity">
    <text evidence="3 14">Belongs to the class I-like SAM-binding methyltransferase superfamily. RsmB/NOP family.</text>
</comment>
<dbReference type="PROSITE" id="PS01153">
    <property type="entry name" value="NOL1_NOP2_SUN"/>
    <property type="match status" value="1"/>
</dbReference>
<proteinExistence type="inferred from homology"/>
<reference evidence="17" key="1">
    <citation type="submission" date="2016-09" db="EMBL/GenBank/DDBJ databases">
        <authorList>
            <person name="Varghese N."/>
            <person name="Submissions S."/>
        </authorList>
    </citation>
    <scope>NUCLEOTIDE SEQUENCE [LARGE SCALE GENOMIC DNA]</scope>
    <source>
        <strain evidence="17">S5</strain>
    </source>
</reference>
<dbReference type="GO" id="GO:0008649">
    <property type="term" value="F:rRNA methyltransferase activity"/>
    <property type="evidence" value="ECO:0007669"/>
    <property type="project" value="InterPro"/>
</dbReference>
<dbReference type="PANTHER" id="PTHR22807">
    <property type="entry name" value="NOP2 YEAST -RELATED NOL1/NOP2/FMU SUN DOMAIN-CONTAINING"/>
    <property type="match status" value="1"/>
</dbReference>
<evidence type="ECO:0000256" key="6">
    <source>
        <dbReference type="ARBA" id="ARBA00022552"/>
    </source>
</evidence>
<dbReference type="InterPro" id="IPR018314">
    <property type="entry name" value="RsmB/NOL1/NOP2-like_CS"/>
</dbReference>
<keyword evidence="7 14" id="KW-0489">Methyltransferase</keyword>
<dbReference type="Gene3D" id="3.30.70.1170">
    <property type="entry name" value="Sun protein, domain 3"/>
    <property type="match status" value="1"/>
</dbReference>
<evidence type="ECO:0000256" key="10">
    <source>
        <dbReference type="ARBA" id="ARBA00022884"/>
    </source>
</evidence>
<dbReference type="FunFam" id="1.10.940.10:FF:000006">
    <property type="entry name" value="16S rRNA (Cytosine(967)-C(5))-methyltransferase RsmB"/>
    <property type="match status" value="1"/>
</dbReference>
<dbReference type="InterPro" id="IPR004573">
    <property type="entry name" value="rRNA_ssu_MeTfrase_B"/>
</dbReference>
<dbReference type="Gene3D" id="3.40.50.150">
    <property type="entry name" value="Vaccinia Virus protein VP39"/>
    <property type="match status" value="1"/>
</dbReference>
<dbReference type="STRING" id="1612202.SAMN05421734_102122"/>
<feature type="binding site" evidence="14">
    <location>
        <position position="309"/>
    </location>
    <ligand>
        <name>S-adenosyl-L-methionine</name>
        <dbReference type="ChEBI" id="CHEBI:59789"/>
    </ligand>
</feature>
<dbReference type="SUPFAM" id="SSF53335">
    <property type="entry name" value="S-adenosyl-L-methionine-dependent methyltransferases"/>
    <property type="match status" value="1"/>
</dbReference>
<dbReference type="InterPro" id="IPR023267">
    <property type="entry name" value="RCMT"/>
</dbReference>
<dbReference type="GO" id="GO:0006355">
    <property type="term" value="P:regulation of DNA-templated transcription"/>
    <property type="evidence" value="ECO:0007669"/>
    <property type="project" value="InterPro"/>
</dbReference>
<dbReference type="Pfam" id="PF22458">
    <property type="entry name" value="RsmF-B_ferredox"/>
    <property type="match status" value="1"/>
</dbReference>
<dbReference type="EMBL" id="FMYI01000002">
    <property type="protein sequence ID" value="SDB88078.1"/>
    <property type="molecule type" value="Genomic_DNA"/>
</dbReference>
<comment type="subcellular location">
    <subcellularLocation>
        <location evidence="2">Cytoplasm</location>
    </subcellularLocation>
</comment>
<dbReference type="FunFam" id="3.30.70.1170:FF:000003">
    <property type="entry name" value="16S rRNA (Cytosine(967)-C(5))-methyltransferase RsmB"/>
    <property type="match status" value="1"/>
</dbReference>
<dbReference type="InterPro" id="IPR001678">
    <property type="entry name" value="MeTrfase_RsmB-F_NOP2_dom"/>
</dbReference>
<evidence type="ECO:0000256" key="2">
    <source>
        <dbReference type="ARBA" id="ARBA00004496"/>
    </source>
</evidence>
<dbReference type="Pfam" id="PF01189">
    <property type="entry name" value="Methyltr_RsmB-F"/>
    <property type="match status" value="1"/>
</dbReference>
<dbReference type="AlphaFoldDB" id="A0A1G6H1R2"/>
<keyword evidence="17" id="KW-1185">Reference proteome</keyword>
<gene>
    <name evidence="16" type="ORF">SAMN05421734_102122</name>
</gene>
<evidence type="ECO:0000256" key="3">
    <source>
        <dbReference type="ARBA" id="ARBA00007494"/>
    </source>
</evidence>
<protein>
    <recommendedName>
        <fullName evidence="4">16S rRNA (cytosine(967)-C(5))-methyltransferase</fullName>
        <ecNumber evidence="4">2.1.1.176</ecNumber>
    </recommendedName>
    <alternativeName>
        <fullName evidence="11">16S rRNA m5C967 methyltransferase</fullName>
    </alternativeName>
    <alternativeName>
        <fullName evidence="12">rRNA (cytosine-C(5)-)-methyltransferase RsmB</fullName>
    </alternativeName>
</protein>
<keyword evidence="10 14" id="KW-0694">RNA-binding</keyword>
<dbReference type="NCBIfam" id="TIGR00563">
    <property type="entry name" value="rsmB"/>
    <property type="match status" value="1"/>
</dbReference>
<sequence>MSNFLLRTKALELLERVGDSGAFSHLMIDQTIKKESFAEHDRRLLTEIVYGTLQHKLTLEFFLNSFVKKKKLDKWVRWLLYMSFYQMYYLDKVPDYAIINEAVEISKNRSHSGIVKFVNGVLRSAQREGFPSFETIEDPIEQVAIETSHPYWLVERWADAYGFEKAKAICFSNLETKPMSIRINPMKSTRDDVINRLSQDGLNVVASTFSNQGIVIKEGSILSHPLFKEGFVTIQDQSSMLVSEMLDVNMDQTILDACSAPGGKATHIAEKLNNSGHVYAYDLHKKKANLVNEKAEQLGLINLRAKGMDARQLDTVHDRYTFDRILIDAPCSGFGVIRSKPDIKYTKSEDDVIQLAQIQFELLQNIAPLLKQDGKIVYSTCTIDPTENDVVIAEFLTSHQALEVDPTFFDELPDFLKEGEGVTPFGLQIFPDDHQTDGFFMTRLRYKEPSSHE</sequence>
<dbReference type="InterPro" id="IPR035926">
    <property type="entry name" value="NusB-like_sf"/>
</dbReference>
<dbReference type="SUPFAM" id="SSF48013">
    <property type="entry name" value="NusB-like"/>
    <property type="match status" value="1"/>
</dbReference>
<evidence type="ECO:0000256" key="14">
    <source>
        <dbReference type="PROSITE-ProRule" id="PRU01023"/>
    </source>
</evidence>
<evidence type="ECO:0000313" key="17">
    <source>
        <dbReference type="Proteomes" id="UP000242949"/>
    </source>
</evidence>
<dbReference type="Proteomes" id="UP000242949">
    <property type="component" value="Unassembled WGS sequence"/>
</dbReference>
<keyword evidence="6" id="KW-0698">rRNA processing</keyword>
<keyword evidence="8 14" id="KW-0808">Transferase</keyword>
<dbReference type="NCBIfam" id="NF011494">
    <property type="entry name" value="PRK14902.1"/>
    <property type="match status" value="1"/>
</dbReference>
<evidence type="ECO:0000256" key="11">
    <source>
        <dbReference type="ARBA" id="ARBA00030399"/>
    </source>
</evidence>
<accession>A0A1G6H1R2</accession>
<feature type="binding site" evidence="14">
    <location>
        <begin position="258"/>
        <end position="264"/>
    </location>
    <ligand>
        <name>S-adenosyl-L-methionine</name>
        <dbReference type="ChEBI" id="CHEBI:59789"/>
    </ligand>
</feature>
<comment type="catalytic activity">
    <reaction evidence="13">
        <text>cytidine(967) in 16S rRNA + S-adenosyl-L-methionine = 5-methylcytidine(967) in 16S rRNA + S-adenosyl-L-homocysteine + H(+)</text>
        <dbReference type="Rhea" id="RHEA:42748"/>
        <dbReference type="Rhea" id="RHEA-COMP:10219"/>
        <dbReference type="Rhea" id="RHEA-COMP:10220"/>
        <dbReference type="ChEBI" id="CHEBI:15378"/>
        <dbReference type="ChEBI" id="CHEBI:57856"/>
        <dbReference type="ChEBI" id="CHEBI:59789"/>
        <dbReference type="ChEBI" id="CHEBI:74483"/>
        <dbReference type="ChEBI" id="CHEBI:82748"/>
        <dbReference type="EC" id="2.1.1.176"/>
    </reaction>
</comment>
<evidence type="ECO:0000313" key="16">
    <source>
        <dbReference type="EMBL" id="SDB88078.1"/>
    </source>
</evidence>
<keyword evidence="9 14" id="KW-0949">S-adenosyl-L-methionine</keyword>
<comment type="function">
    <text evidence="1">Specifically methylates the cytosine at position 967 (m5C967) of 16S rRNA.</text>
</comment>
<dbReference type="InterPro" id="IPR006027">
    <property type="entry name" value="NusB_RsmB_TIM44"/>
</dbReference>
<dbReference type="PANTHER" id="PTHR22807:SF53">
    <property type="entry name" value="RIBOSOMAL RNA SMALL SUBUNIT METHYLTRANSFERASE B-RELATED"/>
    <property type="match status" value="1"/>
</dbReference>
<dbReference type="RefSeq" id="WP_090792864.1">
    <property type="nucleotide sequence ID" value="NZ_FMYI01000002.1"/>
</dbReference>
<dbReference type="InterPro" id="IPR029063">
    <property type="entry name" value="SAM-dependent_MTases_sf"/>
</dbReference>
<evidence type="ECO:0000256" key="7">
    <source>
        <dbReference type="ARBA" id="ARBA00022603"/>
    </source>
</evidence>
<dbReference type="EC" id="2.1.1.176" evidence="4"/>
<keyword evidence="5" id="KW-0963">Cytoplasm</keyword>
<evidence type="ECO:0000259" key="15">
    <source>
        <dbReference type="PROSITE" id="PS51686"/>
    </source>
</evidence>
<dbReference type="GO" id="GO:0005737">
    <property type="term" value="C:cytoplasm"/>
    <property type="evidence" value="ECO:0007669"/>
    <property type="project" value="UniProtKB-SubCell"/>
</dbReference>
<dbReference type="InterPro" id="IPR049560">
    <property type="entry name" value="MeTrfase_RsmB-F_NOP2_cat"/>
</dbReference>
<evidence type="ECO:0000256" key="5">
    <source>
        <dbReference type="ARBA" id="ARBA00022490"/>
    </source>
</evidence>
<feature type="domain" description="SAM-dependent MTase RsmB/NOP-type" evidence="15">
    <location>
        <begin position="169"/>
        <end position="447"/>
    </location>
</feature>